<proteinExistence type="predicted"/>
<dbReference type="AlphaFoldDB" id="F4Y2S2"/>
<gene>
    <name evidence="1" type="ORF">LYNGBM3L_68320</name>
</gene>
<evidence type="ECO:0000313" key="2">
    <source>
        <dbReference type="Proteomes" id="UP000003959"/>
    </source>
</evidence>
<dbReference type="EMBL" id="GL890971">
    <property type="protein sequence ID" value="EGJ28916.1"/>
    <property type="molecule type" value="Genomic_DNA"/>
</dbReference>
<accession>F4Y2S2</accession>
<organism evidence="1 2">
    <name type="scientific">Moorena producens 3L</name>
    <dbReference type="NCBI Taxonomy" id="489825"/>
    <lineage>
        <taxon>Bacteria</taxon>
        <taxon>Bacillati</taxon>
        <taxon>Cyanobacteriota</taxon>
        <taxon>Cyanophyceae</taxon>
        <taxon>Coleofasciculales</taxon>
        <taxon>Coleofasciculaceae</taxon>
        <taxon>Moorena</taxon>
    </lineage>
</organism>
<protein>
    <submittedName>
        <fullName evidence="1">Uncharacterized protein</fullName>
    </submittedName>
</protein>
<name>F4Y2S2_9CYAN</name>
<dbReference type="Proteomes" id="UP000003959">
    <property type="component" value="Unassembled WGS sequence"/>
</dbReference>
<dbReference type="HOGENOM" id="CLU_3374675_0_0_3"/>
<keyword evidence="2" id="KW-1185">Reference proteome</keyword>
<evidence type="ECO:0000313" key="1">
    <source>
        <dbReference type="EMBL" id="EGJ28916.1"/>
    </source>
</evidence>
<sequence>MGNHHEIIGLIDENNKKSLVNKNLSFRYGAIANY</sequence>
<reference evidence="2" key="1">
    <citation type="journal article" date="2011" name="Proc. Natl. Acad. Sci. U.S.A.">
        <title>Genomic insights into the physiology and ecology of the marine filamentous cyanobacterium Lyngbya majuscula.</title>
        <authorList>
            <person name="Jones A.C."/>
            <person name="Monroe E.A."/>
            <person name="Podell S."/>
            <person name="Hess W.R."/>
            <person name="Klages S."/>
            <person name="Esquenazi E."/>
            <person name="Niessen S."/>
            <person name="Hoover H."/>
            <person name="Rothmann M."/>
            <person name="Lasken R.S."/>
            <person name="Yates J.R.III."/>
            <person name="Reinhardt R."/>
            <person name="Kube M."/>
            <person name="Burkart M.D."/>
            <person name="Allen E.E."/>
            <person name="Dorrestein P.C."/>
            <person name="Gerwick W.H."/>
            <person name="Gerwick L."/>
        </authorList>
    </citation>
    <scope>NUCLEOTIDE SEQUENCE [LARGE SCALE GENOMIC DNA]</scope>
    <source>
        <strain evidence="2">3L</strain>
    </source>
</reference>